<reference evidence="1 2" key="1">
    <citation type="submission" date="2019-03" db="EMBL/GenBank/DDBJ databases">
        <title>First draft genome of Liparis tanakae, snailfish: a comprehensive survey of snailfish specific genes.</title>
        <authorList>
            <person name="Kim W."/>
            <person name="Song I."/>
            <person name="Jeong J.-H."/>
            <person name="Kim D."/>
            <person name="Kim S."/>
            <person name="Ryu S."/>
            <person name="Song J.Y."/>
            <person name="Lee S.K."/>
        </authorList>
    </citation>
    <scope>NUCLEOTIDE SEQUENCE [LARGE SCALE GENOMIC DNA]</scope>
    <source>
        <tissue evidence="1">Muscle</tissue>
    </source>
</reference>
<evidence type="ECO:0000313" key="2">
    <source>
        <dbReference type="Proteomes" id="UP000314294"/>
    </source>
</evidence>
<comment type="caution">
    <text evidence="1">The sequence shown here is derived from an EMBL/GenBank/DDBJ whole genome shotgun (WGS) entry which is preliminary data.</text>
</comment>
<keyword evidence="2" id="KW-1185">Reference proteome</keyword>
<accession>A0A4Z2H9Y2</accession>
<evidence type="ECO:0000313" key="1">
    <source>
        <dbReference type="EMBL" id="TNN62421.1"/>
    </source>
</evidence>
<protein>
    <submittedName>
        <fullName evidence="1">Uncharacterized protein</fullName>
    </submittedName>
</protein>
<dbReference type="Proteomes" id="UP000314294">
    <property type="component" value="Unassembled WGS sequence"/>
</dbReference>
<organism evidence="1 2">
    <name type="scientific">Liparis tanakae</name>
    <name type="common">Tanaka's snailfish</name>
    <dbReference type="NCBI Taxonomy" id="230148"/>
    <lineage>
        <taxon>Eukaryota</taxon>
        <taxon>Metazoa</taxon>
        <taxon>Chordata</taxon>
        <taxon>Craniata</taxon>
        <taxon>Vertebrata</taxon>
        <taxon>Euteleostomi</taxon>
        <taxon>Actinopterygii</taxon>
        <taxon>Neopterygii</taxon>
        <taxon>Teleostei</taxon>
        <taxon>Neoteleostei</taxon>
        <taxon>Acanthomorphata</taxon>
        <taxon>Eupercaria</taxon>
        <taxon>Perciformes</taxon>
        <taxon>Cottioidei</taxon>
        <taxon>Cottales</taxon>
        <taxon>Liparidae</taxon>
        <taxon>Liparis</taxon>
    </lineage>
</organism>
<dbReference type="AlphaFoldDB" id="A0A4Z2H9Y2"/>
<proteinExistence type="predicted"/>
<sequence length="78" mass="8851">MPTLLSVITASCRGGALRGMQMIRRVQGYERIKGVKNRYNAAIKQMMEPRRDGNTHTRSTLTGTFLWSSGRHWETGEP</sequence>
<gene>
    <name evidence="1" type="ORF">EYF80_027329</name>
</gene>
<name>A0A4Z2H9Y2_9TELE</name>
<dbReference type="EMBL" id="SRLO01000293">
    <property type="protein sequence ID" value="TNN62421.1"/>
    <property type="molecule type" value="Genomic_DNA"/>
</dbReference>